<dbReference type="GO" id="GO:0000162">
    <property type="term" value="P:L-tryptophan biosynthetic process"/>
    <property type="evidence" value="ECO:0007669"/>
    <property type="project" value="UniProtKB-UniPathway"/>
</dbReference>
<gene>
    <name evidence="8" type="ORF">C479_01916</name>
</gene>
<dbReference type="SUPFAM" id="SSF56322">
    <property type="entry name" value="ADC synthase"/>
    <property type="match status" value="1"/>
</dbReference>
<dbReference type="PATRIC" id="fig|1227490.4.peg.389"/>
<evidence type="ECO:0000313" key="9">
    <source>
        <dbReference type="Proteomes" id="UP000011560"/>
    </source>
</evidence>
<dbReference type="PANTHER" id="PTHR42839:SF2">
    <property type="entry name" value="ISOCHORISMATE SYNTHASE ENTC"/>
    <property type="match status" value="1"/>
</dbReference>
<reference evidence="8 9" key="1">
    <citation type="journal article" date="2014" name="PLoS Genet.">
        <title>Phylogenetically driven sequencing of extremely halophilic archaea reveals strategies for static and dynamic osmo-response.</title>
        <authorList>
            <person name="Becker E.A."/>
            <person name="Seitzer P.M."/>
            <person name="Tritt A."/>
            <person name="Larsen D."/>
            <person name="Krusor M."/>
            <person name="Yao A.I."/>
            <person name="Wu D."/>
            <person name="Madern D."/>
            <person name="Eisen J.A."/>
            <person name="Darling A.E."/>
            <person name="Facciotti M.T."/>
        </authorList>
    </citation>
    <scope>NUCLEOTIDE SEQUENCE [LARGE SCALE GENOMIC DNA]</scope>
    <source>
        <strain evidence="8 9">JCM 14624</strain>
    </source>
</reference>
<sequence length="450" mass="48952">MENAPGGQPSPTTESPALVSRCRQLADVSARPILEAPSRRRLSWTAPTGPEIVGCGAAASLTATGPSRIDDVREQAEMEFAQLDYDGPTIGRPRAFGGFSFHDEDTTTAAPHGAEPSDTPWDGFGDARFVVPRVQVVRTDEKTWLTVTRSDDTSAALDRWQSRLESAPPVVSRPEPPRLESQQRSTTPDEWRHQVRRAVEAIDTTELQKIVLAQSLTATLDGALALPTMLTRLRRRYPACYRFAIDGTDGSTFFGATPERLISKDGTTFETEALAGSVPRGETPDEESSHADDLRQSEKLDAEHAFVVDAIRTNLTDLVESIAIRPQTIKRLATIQHLQTPMHGQIGANTHVLDIVRALHPTPAVGGVPQTQACETIRSIEPIDRGWYAAPIGWFDEHGDGEFAVGIRSGVISGERVTLFAGNGIVAGSDADEEAAEIDLKFRSILDELH</sequence>
<evidence type="ECO:0000259" key="7">
    <source>
        <dbReference type="Pfam" id="PF00425"/>
    </source>
</evidence>
<evidence type="ECO:0000256" key="1">
    <source>
        <dbReference type="ARBA" id="ARBA00000799"/>
    </source>
</evidence>
<protein>
    <recommendedName>
        <fullName evidence="3">isochorismate synthase</fullName>
        <ecNumber evidence="3">5.4.4.2</ecNumber>
    </recommendedName>
    <alternativeName>
        <fullName evidence="5">Isochorismate mutase</fullName>
    </alternativeName>
</protein>
<dbReference type="Proteomes" id="UP000011560">
    <property type="component" value="Unassembled WGS sequence"/>
</dbReference>
<keyword evidence="4" id="KW-0413">Isomerase</keyword>
<proteinExistence type="inferred from homology"/>
<dbReference type="GO" id="GO:0008909">
    <property type="term" value="F:isochorismate synthase activity"/>
    <property type="evidence" value="ECO:0007669"/>
    <property type="project" value="UniProtKB-EC"/>
</dbReference>
<feature type="region of interest" description="Disordered" evidence="6">
    <location>
        <begin position="164"/>
        <end position="189"/>
    </location>
</feature>
<evidence type="ECO:0000256" key="2">
    <source>
        <dbReference type="ARBA" id="ARBA00005297"/>
    </source>
</evidence>
<dbReference type="STRING" id="1227490.C479_01916"/>
<organism evidence="8 9">
    <name type="scientific">Halovivax asiaticus JCM 14624</name>
    <dbReference type="NCBI Taxonomy" id="1227490"/>
    <lineage>
        <taxon>Archaea</taxon>
        <taxon>Methanobacteriati</taxon>
        <taxon>Methanobacteriota</taxon>
        <taxon>Stenosarchaea group</taxon>
        <taxon>Halobacteria</taxon>
        <taxon>Halobacteriales</taxon>
        <taxon>Natrialbaceae</taxon>
        <taxon>Halovivax</taxon>
    </lineage>
</organism>
<dbReference type="InterPro" id="IPR015890">
    <property type="entry name" value="Chorismate_C"/>
</dbReference>
<keyword evidence="9" id="KW-1185">Reference proteome</keyword>
<dbReference type="AlphaFoldDB" id="M0BTY7"/>
<evidence type="ECO:0000256" key="3">
    <source>
        <dbReference type="ARBA" id="ARBA00012824"/>
    </source>
</evidence>
<feature type="domain" description="Chorismate-utilising enzyme C-terminal" evidence="7">
    <location>
        <begin position="189"/>
        <end position="441"/>
    </location>
</feature>
<dbReference type="InterPro" id="IPR004561">
    <property type="entry name" value="IsoChor_synthase"/>
</dbReference>
<comment type="similarity">
    <text evidence="2">Belongs to the isochorismate synthase family.</text>
</comment>
<accession>M0BTY7</accession>
<dbReference type="OrthoDB" id="195185at2157"/>
<evidence type="ECO:0000256" key="6">
    <source>
        <dbReference type="SAM" id="MobiDB-lite"/>
    </source>
</evidence>
<dbReference type="PANTHER" id="PTHR42839">
    <property type="entry name" value="ISOCHORISMATE SYNTHASE ENTC"/>
    <property type="match status" value="1"/>
</dbReference>
<comment type="catalytic activity">
    <reaction evidence="1">
        <text>chorismate = isochorismate</text>
        <dbReference type="Rhea" id="RHEA:18985"/>
        <dbReference type="ChEBI" id="CHEBI:29748"/>
        <dbReference type="ChEBI" id="CHEBI:29780"/>
        <dbReference type="EC" id="5.4.4.2"/>
    </reaction>
</comment>
<dbReference type="Gene3D" id="3.60.120.10">
    <property type="entry name" value="Anthranilate synthase"/>
    <property type="match status" value="1"/>
</dbReference>
<dbReference type="RefSeq" id="WP_007697012.1">
    <property type="nucleotide sequence ID" value="NZ_AOIQ01000006.1"/>
</dbReference>
<evidence type="ECO:0000313" key="8">
    <source>
        <dbReference type="EMBL" id="ELZ13562.1"/>
    </source>
</evidence>
<feature type="region of interest" description="Disordered" evidence="6">
    <location>
        <begin position="274"/>
        <end position="295"/>
    </location>
</feature>
<comment type="caution">
    <text evidence="8">The sequence shown here is derived from an EMBL/GenBank/DDBJ whole genome shotgun (WGS) entry which is preliminary data.</text>
</comment>
<dbReference type="InterPro" id="IPR005801">
    <property type="entry name" value="ADC_synthase"/>
</dbReference>
<dbReference type="EC" id="5.4.4.2" evidence="3"/>
<name>M0BTY7_9EURY</name>
<feature type="region of interest" description="Disordered" evidence="6">
    <location>
        <begin position="99"/>
        <end position="123"/>
    </location>
</feature>
<dbReference type="Pfam" id="PF00425">
    <property type="entry name" value="Chorismate_bind"/>
    <property type="match status" value="1"/>
</dbReference>
<dbReference type="UniPathway" id="UPA00035">
    <property type="reaction ID" value="UER00040"/>
</dbReference>
<dbReference type="EMBL" id="AOIQ01000006">
    <property type="protein sequence ID" value="ELZ13562.1"/>
    <property type="molecule type" value="Genomic_DNA"/>
</dbReference>
<dbReference type="NCBIfam" id="TIGR00543">
    <property type="entry name" value="isochor_syn"/>
    <property type="match status" value="1"/>
</dbReference>
<evidence type="ECO:0000256" key="5">
    <source>
        <dbReference type="ARBA" id="ARBA00041564"/>
    </source>
</evidence>
<evidence type="ECO:0000256" key="4">
    <source>
        <dbReference type="ARBA" id="ARBA00023235"/>
    </source>
</evidence>